<name>A0A1V4IAF8_9FIRM</name>
<keyword evidence="3" id="KW-1185">Reference proteome</keyword>
<sequence length="213" mass="23435">MNLVDLTIRNFSDEVDSSSPAPGGGSVSALASNLGVSLARMMGNLSFGKKKYEALEEDIKEEFKSRFDKLGQIRDEFLNLVDEDTKSFNEVMKAFKLPKETEEEKSLRKEAIQSATIGSIEVPLKTAKLSLESLKCMEYFIDYGNQNAVTDLGVGSLLVYTGLEGAILNVKINLSGLDDASLADKLRTECEQIMSEGKQIKDSLLEKVHNKLA</sequence>
<keyword evidence="2" id="KW-0378">Hydrolase</keyword>
<dbReference type="OrthoDB" id="7959174at2"/>
<dbReference type="Pfam" id="PF04961">
    <property type="entry name" value="FTCD_C"/>
    <property type="match status" value="1"/>
</dbReference>
<evidence type="ECO:0000313" key="2">
    <source>
        <dbReference type="EMBL" id="OPJ56507.1"/>
    </source>
</evidence>
<dbReference type="STRING" id="29349.CLOTH_09120"/>
<gene>
    <name evidence="2" type="primary">fchA</name>
    <name evidence="2" type="ORF">CLOTH_09120</name>
</gene>
<dbReference type="Proteomes" id="UP000190140">
    <property type="component" value="Unassembled WGS sequence"/>
</dbReference>
<feature type="domain" description="Cyclodeaminase/cyclohydrolase" evidence="1">
    <location>
        <begin position="7"/>
        <end position="192"/>
    </location>
</feature>
<dbReference type="InterPro" id="IPR036178">
    <property type="entry name" value="Formintransfe-cycloase-like_sf"/>
</dbReference>
<dbReference type="InterPro" id="IPR007044">
    <property type="entry name" value="Cyclodeamin/CycHdrlase"/>
</dbReference>
<dbReference type="EMBL" id="MZGW01000002">
    <property type="protein sequence ID" value="OPJ56507.1"/>
    <property type="molecule type" value="Genomic_DNA"/>
</dbReference>
<protein>
    <submittedName>
        <fullName evidence="2">Methenyltetrahydrofolate cyclohydrolase</fullName>
        <ecNumber evidence="2">3.5.4.9</ecNumber>
    </submittedName>
</protein>
<dbReference type="EC" id="3.5.4.9" evidence="2"/>
<organism evidence="2 3">
    <name type="scientific">Alkalithermobacter paradoxus</name>
    <dbReference type="NCBI Taxonomy" id="29349"/>
    <lineage>
        <taxon>Bacteria</taxon>
        <taxon>Bacillati</taxon>
        <taxon>Bacillota</taxon>
        <taxon>Clostridia</taxon>
        <taxon>Peptostreptococcales</taxon>
        <taxon>Tepidibacteraceae</taxon>
        <taxon>Alkalithermobacter</taxon>
    </lineage>
</organism>
<evidence type="ECO:0000313" key="3">
    <source>
        <dbReference type="Proteomes" id="UP000190140"/>
    </source>
</evidence>
<evidence type="ECO:0000259" key="1">
    <source>
        <dbReference type="Pfam" id="PF04961"/>
    </source>
</evidence>
<dbReference type="Gene3D" id="1.20.120.680">
    <property type="entry name" value="Formiminotetrahydrofolate cyclodeaminase monomer, up-and-down helical bundle"/>
    <property type="match status" value="1"/>
</dbReference>
<dbReference type="GO" id="GO:0004477">
    <property type="term" value="F:methenyltetrahydrofolate cyclohydrolase activity"/>
    <property type="evidence" value="ECO:0007669"/>
    <property type="project" value="UniProtKB-EC"/>
</dbReference>
<accession>A0A1V4IAF8</accession>
<reference evidence="2 3" key="1">
    <citation type="submission" date="2017-03" db="EMBL/GenBank/DDBJ databases">
        <title>Genome sequence of Clostridium thermoalcaliphilum DSM 7309.</title>
        <authorList>
            <person name="Poehlein A."/>
            <person name="Daniel R."/>
        </authorList>
    </citation>
    <scope>NUCLEOTIDE SEQUENCE [LARGE SCALE GENOMIC DNA]</scope>
    <source>
        <strain evidence="2 3">DSM 7309</strain>
    </source>
</reference>
<proteinExistence type="predicted"/>
<dbReference type="AlphaFoldDB" id="A0A1V4IAF8"/>
<comment type="caution">
    <text evidence="2">The sequence shown here is derived from an EMBL/GenBank/DDBJ whole genome shotgun (WGS) entry which is preliminary data.</text>
</comment>
<dbReference type="SUPFAM" id="SSF101262">
    <property type="entry name" value="Methenyltetrahydrofolate cyclohydrolase-like"/>
    <property type="match status" value="1"/>
</dbReference>
<dbReference type="RefSeq" id="WP_079411614.1">
    <property type="nucleotide sequence ID" value="NZ_MZGW01000002.1"/>
</dbReference>